<comment type="caution">
    <text evidence="3">The sequence shown here is derived from an EMBL/GenBank/DDBJ whole genome shotgun (WGS) entry which is preliminary data.</text>
</comment>
<feature type="chain" id="PRO_5047368917" evidence="2">
    <location>
        <begin position="31"/>
        <end position="258"/>
    </location>
</feature>
<keyword evidence="4" id="KW-1185">Reference proteome</keyword>
<keyword evidence="2" id="KW-0732">Signal</keyword>
<sequence>MTAGGARRVLALLALAAVLVAATPVPSASASGPGLELSEDGRRWSATLRRPLLDPARLWVPGDRVDARFWARNQSTEPARLDLAVTGAGDDLLLGGLVTSTAVEGRAVPAGAATLLPPGRAVPVRVRVELPASTGNDQQLLAARLVLHVRLAATAGVGGEGAEQPPEPGGPDPAAPEPDAPADRGGPADPGGPGDRTDQGRPADRPDADPAPSRGAAGGLATTGGAPLAAVLLALLTVSLGGWAVRHRPDPGGHDHES</sequence>
<dbReference type="RefSeq" id="WP_210058109.1">
    <property type="nucleotide sequence ID" value="NZ_BAAAMH010000024.1"/>
</dbReference>
<feature type="signal peptide" evidence="2">
    <location>
        <begin position="1"/>
        <end position="30"/>
    </location>
</feature>
<gene>
    <name evidence="3" type="ORF">JOF54_003464</name>
</gene>
<accession>A0ABS4ZCT1</accession>
<organism evidence="3 4">
    <name type="scientific">Microlunatus capsulatus</name>
    <dbReference type="NCBI Taxonomy" id="99117"/>
    <lineage>
        <taxon>Bacteria</taxon>
        <taxon>Bacillati</taxon>
        <taxon>Actinomycetota</taxon>
        <taxon>Actinomycetes</taxon>
        <taxon>Propionibacteriales</taxon>
        <taxon>Propionibacteriaceae</taxon>
        <taxon>Microlunatus</taxon>
    </lineage>
</organism>
<dbReference type="EMBL" id="JAGIOB010000001">
    <property type="protein sequence ID" value="MBP2418542.1"/>
    <property type="molecule type" value="Genomic_DNA"/>
</dbReference>
<evidence type="ECO:0000256" key="2">
    <source>
        <dbReference type="SAM" id="SignalP"/>
    </source>
</evidence>
<reference evidence="3 4" key="1">
    <citation type="submission" date="2021-03" db="EMBL/GenBank/DDBJ databases">
        <title>Sequencing the genomes of 1000 actinobacteria strains.</title>
        <authorList>
            <person name="Klenk H.-P."/>
        </authorList>
    </citation>
    <scope>NUCLEOTIDE SEQUENCE [LARGE SCALE GENOMIC DNA]</scope>
    <source>
        <strain evidence="3 4">DSM 12936</strain>
    </source>
</reference>
<feature type="compositionally biased region" description="Basic and acidic residues" evidence="1">
    <location>
        <begin position="195"/>
        <end position="208"/>
    </location>
</feature>
<protein>
    <submittedName>
        <fullName evidence="3">Uncharacterized protein</fullName>
    </submittedName>
</protein>
<proteinExistence type="predicted"/>
<name>A0ABS4ZCT1_9ACTN</name>
<evidence type="ECO:0000313" key="4">
    <source>
        <dbReference type="Proteomes" id="UP000758168"/>
    </source>
</evidence>
<feature type="region of interest" description="Disordered" evidence="1">
    <location>
        <begin position="158"/>
        <end position="223"/>
    </location>
</feature>
<dbReference type="Proteomes" id="UP000758168">
    <property type="component" value="Unassembled WGS sequence"/>
</dbReference>
<feature type="compositionally biased region" description="Pro residues" evidence="1">
    <location>
        <begin position="165"/>
        <end position="179"/>
    </location>
</feature>
<evidence type="ECO:0000313" key="3">
    <source>
        <dbReference type="EMBL" id="MBP2418542.1"/>
    </source>
</evidence>
<evidence type="ECO:0000256" key="1">
    <source>
        <dbReference type="SAM" id="MobiDB-lite"/>
    </source>
</evidence>